<dbReference type="AlphaFoldDB" id="A0A7S1L1G3"/>
<dbReference type="EMBL" id="HBGF01003329">
    <property type="protein sequence ID" value="CAD9091962.1"/>
    <property type="molecule type" value="Transcribed_RNA"/>
</dbReference>
<name>A0A7S1L1G3_NEODS</name>
<protein>
    <submittedName>
        <fullName evidence="1">Uncharacterized protein</fullName>
    </submittedName>
</protein>
<gene>
    <name evidence="1" type="ORF">NDES1114_LOCUS2300</name>
</gene>
<evidence type="ECO:0000313" key="1">
    <source>
        <dbReference type="EMBL" id="CAD9091962.1"/>
    </source>
</evidence>
<organism evidence="1">
    <name type="scientific">Neobodo designis</name>
    <name type="common">Flagellated protozoan</name>
    <name type="synonym">Bodo designis</name>
    <dbReference type="NCBI Taxonomy" id="312471"/>
    <lineage>
        <taxon>Eukaryota</taxon>
        <taxon>Discoba</taxon>
        <taxon>Euglenozoa</taxon>
        <taxon>Kinetoplastea</taxon>
        <taxon>Metakinetoplastina</taxon>
        <taxon>Neobodonida</taxon>
        <taxon>Neobodo</taxon>
    </lineage>
</organism>
<accession>A0A7S1L1G3</accession>
<proteinExistence type="predicted"/>
<reference evidence="1" key="1">
    <citation type="submission" date="2021-01" db="EMBL/GenBank/DDBJ databases">
        <authorList>
            <person name="Corre E."/>
            <person name="Pelletier E."/>
            <person name="Niang G."/>
            <person name="Scheremetjew M."/>
            <person name="Finn R."/>
            <person name="Kale V."/>
            <person name="Holt S."/>
            <person name="Cochrane G."/>
            <person name="Meng A."/>
            <person name="Brown T."/>
            <person name="Cohen L."/>
        </authorList>
    </citation>
    <scope>NUCLEOTIDE SEQUENCE</scope>
    <source>
        <strain evidence="1">CCAP 1951/1</strain>
    </source>
</reference>
<sequence>MSTDAVISALGAAVCPLKGCTRREHFSWCNLKLHLRDYHEIRIDSDESLESVAQFLHSNATCDVGDRGDNRTGLPPERVKAVEPAAIPSLSVSGAGDCWFPGVKVWRGIVDADAVDVVSYDAGIADDLVRRDAQASQALRADNFAFLDHCSFAVSGSGSAALPSKLRAVGIRVASATTLPNAVSQGDLVEACCAIVLAAESAHAALEAMHSQNIVAGGLSAWSLVCRRTERWSWFFRWPPVLRHLGVSSIPPLPCSGDEVARLYAALRIPMPAWARAGDVDSNTAKKHDWYTLGLALGQAAATLITGRLDQFEILDSSHIASTLRSALSDANTSRLLRPALHLAIRLLENPGEHERAFGEALGEPKTVSVMLSGSDTVSISARKNDAMHIVQRRILRQLRSLVGDSFEPSAVTLSCGEIRRIDAATTLADLEPELAKRLQLGVELPRTGTRENAPERPLAVACSRRPVAGGSDVAGIVGPTTQGKGSPSVIDALATAASGLCVRFPGVNVVLRSHPRPNVEWDAFSRGVLPENAAATLVFRKFTEPPPAMRDSEAKKVTVCGVEEPRVSVPHMQLSVPELDLRNVTCPVVWTVKAATVLESLAFLPLHPRVVAPVLPIHNLGAPALAFRPCSVSEPEPLRMTSKQRQAVFDDLQCAFEHLHRHGIEHMAGSRFWFVEHGSMRGMLFLAPDEFQIRTEGALFEHDQEALNEIERVLTTTR</sequence>